<protein>
    <submittedName>
        <fullName evidence="1">Uncharacterized protein</fullName>
    </submittedName>
</protein>
<sequence>MKERICPLIHLNCPSNVNCSQCINVPQSPAFIELQSAISQTLDDVSNSNQEFKDMLVNDHNIIPHLTRPLIYYKIGIHFNKKLDLQSLSVRHSSRRCLRQIHEFCDVSAQTELVNDRYARVFVIAIISASGAGEEQGEEIYYRLSHISWLLRNLNKGRPFTFPPQHLLARRSDEQIEEEGGNEEIESQLINKGFSGNIKNEAKVAKRRILNYFIEWGNQRPDWYNK</sequence>
<proteinExistence type="predicted"/>
<accession>A0A5J4TI19</accession>
<reference evidence="1 2" key="1">
    <citation type="submission" date="2019-03" db="EMBL/GenBank/DDBJ databases">
        <title>Single cell metagenomics reveals metabolic interactions within the superorganism composed of flagellate Streblomastix strix and complex community of Bacteroidetes bacteria on its surface.</title>
        <authorList>
            <person name="Treitli S.C."/>
            <person name="Kolisko M."/>
            <person name="Husnik F."/>
            <person name="Keeling P."/>
            <person name="Hampl V."/>
        </authorList>
    </citation>
    <scope>NUCLEOTIDE SEQUENCE [LARGE SCALE GENOMIC DNA]</scope>
    <source>
        <strain evidence="1">ST1C</strain>
    </source>
</reference>
<dbReference type="EMBL" id="SNRW01031492">
    <property type="protein sequence ID" value="KAA6357390.1"/>
    <property type="molecule type" value="Genomic_DNA"/>
</dbReference>
<organism evidence="1 2">
    <name type="scientific">Streblomastix strix</name>
    <dbReference type="NCBI Taxonomy" id="222440"/>
    <lineage>
        <taxon>Eukaryota</taxon>
        <taxon>Metamonada</taxon>
        <taxon>Preaxostyla</taxon>
        <taxon>Oxymonadida</taxon>
        <taxon>Streblomastigidae</taxon>
        <taxon>Streblomastix</taxon>
    </lineage>
</organism>
<evidence type="ECO:0000313" key="2">
    <source>
        <dbReference type="Proteomes" id="UP000324800"/>
    </source>
</evidence>
<gene>
    <name evidence="1" type="ORF">EZS28_047083</name>
</gene>
<dbReference type="Proteomes" id="UP000324800">
    <property type="component" value="Unassembled WGS sequence"/>
</dbReference>
<dbReference type="AlphaFoldDB" id="A0A5J4TI19"/>
<name>A0A5J4TI19_9EUKA</name>
<evidence type="ECO:0000313" key="1">
    <source>
        <dbReference type="EMBL" id="KAA6357390.1"/>
    </source>
</evidence>
<comment type="caution">
    <text evidence="1">The sequence shown here is derived from an EMBL/GenBank/DDBJ whole genome shotgun (WGS) entry which is preliminary data.</text>
</comment>